<evidence type="ECO:0000256" key="1">
    <source>
        <dbReference type="SAM" id="MobiDB-lite"/>
    </source>
</evidence>
<feature type="region of interest" description="Disordered" evidence="1">
    <location>
        <begin position="186"/>
        <end position="207"/>
    </location>
</feature>
<dbReference type="EMBL" id="CAJVPZ010000432">
    <property type="protein sequence ID" value="CAG8465113.1"/>
    <property type="molecule type" value="Genomic_DNA"/>
</dbReference>
<dbReference type="AlphaFoldDB" id="A0A9N8Z0L9"/>
<gene>
    <name evidence="2" type="ORF">RFULGI_LOCUS861</name>
</gene>
<reference evidence="2" key="1">
    <citation type="submission" date="2021-06" db="EMBL/GenBank/DDBJ databases">
        <authorList>
            <person name="Kallberg Y."/>
            <person name="Tangrot J."/>
            <person name="Rosling A."/>
        </authorList>
    </citation>
    <scope>NUCLEOTIDE SEQUENCE</scope>
    <source>
        <strain evidence="2">IN212</strain>
    </source>
</reference>
<accession>A0A9N8Z0L9</accession>
<evidence type="ECO:0000313" key="3">
    <source>
        <dbReference type="Proteomes" id="UP000789396"/>
    </source>
</evidence>
<keyword evidence="3" id="KW-1185">Reference proteome</keyword>
<proteinExistence type="predicted"/>
<protein>
    <submittedName>
        <fullName evidence="2">16258_t:CDS:1</fullName>
    </submittedName>
</protein>
<dbReference type="Proteomes" id="UP000789396">
    <property type="component" value="Unassembled WGS sequence"/>
</dbReference>
<sequence length="207" mass="24020">MTADTANLTAENIKLKVRVMKLKQIQIYNDNKKHIVKLDNDIRKIKQINTFVLQKKSLANINASCKINFECNPKQIDLQYDNTFTSDMTNNISNSDIYQKTTSYNKEIEFLNWVYKETVSKVIRERNQKMRLQQETAIQNLSNTEISELEQDNEYDKNQIVEQKKAKSLPEVKVSILIGDVNVNNDSDFSDRNDLDESQSLASCDEI</sequence>
<name>A0A9N8Z0L9_9GLOM</name>
<organism evidence="2 3">
    <name type="scientific">Racocetra fulgida</name>
    <dbReference type="NCBI Taxonomy" id="60492"/>
    <lineage>
        <taxon>Eukaryota</taxon>
        <taxon>Fungi</taxon>
        <taxon>Fungi incertae sedis</taxon>
        <taxon>Mucoromycota</taxon>
        <taxon>Glomeromycotina</taxon>
        <taxon>Glomeromycetes</taxon>
        <taxon>Diversisporales</taxon>
        <taxon>Gigasporaceae</taxon>
        <taxon>Racocetra</taxon>
    </lineage>
</organism>
<feature type="compositionally biased region" description="Polar residues" evidence="1">
    <location>
        <begin position="198"/>
        <end position="207"/>
    </location>
</feature>
<evidence type="ECO:0000313" key="2">
    <source>
        <dbReference type="EMBL" id="CAG8465113.1"/>
    </source>
</evidence>
<comment type="caution">
    <text evidence="2">The sequence shown here is derived from an EMBL/GenBank/DDBJ whole genome shotgun (WGS) entry which is preliminary data.</text>
</comment>